<dbReference type="Pfam" id="PF07676">
    <property type="entry name" value="PD40"/>
    <property type="match status" value="2"/>
</dbReference>
<dbReference type="PROSITE" id="PS51257">
    <property type="entry name" value="PROKAR_LIPOPROTEIN"/>
    <property type="match status" value="1"/>
</dbReference>
<dbReference type="InterPro" id="IPR011042">
    <property type="entry name" value="6-blade_b-propeller_TolB-like"/>
</dbReference>
<gene>
    <name evidence="2" type="ORF">QBE54_05930</name>
</gene>
<name>A0ABZ2Y7Z5_9BACT</name>
<evidence type="ECO:0000256" key="1">
    <source>
        <dbReference type="ARBA" id="ARBA00009820"/>
    </source>
</evidence>
<accession>A0ABZ2Y7Z5</accession>
<reference evidence="2 3" key="1">
    <citation type="submission" date="2023-03" db="EMBL/GenBank/DDBJ databases">
        <title>Novel Species.</title>
        <authorList>
            <person name="Ma S."/>
        </authorList>
    </citation>
    <scope>NUCLEOTIDE SEQUENCE [LARGE SCALE GENOMIC DNA]</scope>
    <source>
        <strain evidence="2 3">B11</strain>
    </source>
</reference>
<proteinExistence type="inferred from homology"/>
<evidence type="ECO:0000313" key="3">
    <source>
        <dbReference type="Proteomes" id="UP001461341"/>
    </source>
</evidence>
<dbReference type="SUPFAM" id="SSF82171">
    <property type="entry name" value="DPP6 N-terminal domain-like"/>
    <property type="match status" value="1"/>
</dbReference>
<evidence type="ECO:0000313" key="2">
    <source>
        <dbReference type="EMBL" id="WZL75140.1"/>
    </source>
</evidence>
<organism evidence="2 3">
    <name type="scientific">Thermatribacter velox</name>
    <dbReference type="NCBI Taxonomy" id="3039681"/>
    <lineage>
        <taxon>Bacteria</taxon>
        <taxon>Pseudomonadati</taxon>
        <taxon>Atribacterota</taxon>
        <taxon>Atribacteria</taxon>
        <taxon>Atribacterales</taxon>
        <taxon>Thermatribacteraceae</taxon>
        <taxon>Thermatribacter</taxon>
    </lineage>
</organism>
<dbReference type="EMBL" id="CP121689">
    <property type="protein sequence ID" value="WZL75140.1"/>
    <property type="molecule type" value="Genomic_DNA"/>
</dbReference>
<dbReference type="Proteomes" id="UP001461341">
    <property type="component" value="Chromosome"/>
</dbReference>
<dbReference type="PANTHER" id="PTHR36842">
    <property type="entry name" value="PROTEIN TOLB HOMOLOG"/>
    <property type="match status" value="1"/>
</dbReference>
<dbReference type="PANTHER" id="PTHR36842:SF1">
    <property type="entry name" value="PROTEIN TOLB"/>
    <property type="match status" value="1"/>
</dbReference>
<comment type="similarity">
    <text evidence="1">Belongs to the TolB family.</text>
</comment>
<protein>
    <submittedName>
        <fullName evidence="2">Uncharacterized protein</fullName>
    </submittedName>
</protein>
<dbReference type="RefSeq" id="WP_369017286.1">
    <property type="nucleotide sequence ID" value="NZ_CP121689.1"/>
</dbReference>
<sequence>MSWLVERKERFLVFKISGFLLVLFFALACAGPEILALERALFVDSTDEGYFYPLFEFLEKFFDQVEFKKDFPFSPGKTIFPQGFNIVFQGYQKESLLFFQVLVPDNSHKLLSVVRPLSEKEEMLKTLKQRITDALNFHKSFKILFIRSEDGCFSVVARDLKSGKERTIKTGSLKPLEDLSISHDGRFLFLVHRRAGYREIWRLDLEKGDFLPLSCGGYNDFSPYPLGESGRLIFLSDRNGENEIFIMEQDGALQKIFSEEVEIPGKVGKVTASSRGDKIALSYLKDGQWHIQIRDVFSDTTEELDFPGNATDPVFSADSKEIIFVGERNGDFDLFSFNLIEKSLERLTFDPFFKAHPAVSPDGAWIVFSGKKVSNNWDIFLLERSSRKLYRLTSSFALEISPLFTPVPIF</sequence>
<dbReference type="InterPro" id="IPR011659">
    <property type="entry name" value="WD40"/>
</dbReference>
<dbReference type="Gene3D" id="2.120.10.30">
    <property type="entry name" value="TolB, C-terminal domain"/>
    <property type="match status" value="2"/>
</dbReference>
<keyword evidence="3" id="KW-1185">Reference proteome</keyword>